<dbReference type="Proteomes" id="UP000183975">
    <property type="component" value="Unassembled WGS sequence"/>
</dbReference>
<dbReference type="OrthoDB" id="9777593at2"/>
<feature type="domain" description="SGNH hydrolase-type esterase" evidence="1">
    <location>
        <begin position="10"/>
        <end position="197"/>
    </location>
</feature>
<protein>
    <submittedName>
        <fullName evidence="2">Lysophospholipase L1</fullName>
    </submittedName>
</protein>
<accession>A0A1M6LXN4</accession>
<organism evidence="2 3">
    <name type="scientific">Anaerotignum lactatifermentans DSM 14214</name>
    <dbReference type="NCBI Taxonomy" id="1121323"/>
    <lineage>
        <taxon>Bacteria</taxon>
        <taxon>Bacillati</taxon>
        <taxon>Bacillota</taxon>
        <taxon>Clostridia</taxon>
        <taxon>Lachnospirales</taxon>
        <taxon>Anaerotignaceae</taxon>
        <taxon>Anaerotignum</taxon>
    </lineage>
</organism>
<gene>
    <name evidence="2" type="ORF">SAMN02745138_00459</name>
</gene>
<dbReference type="InterPro" id="IPR013830">
    <property type="entry name" value="SGNH_hydro"/>
</dbReference>
<evidence type="ECO:0000313" key="3">
    <source>
        <dbReference type="Proteomes" id="UP000183975"/>
    </source>
</evidence>
<dbReference type="PANTHER" id="PTHR14209">
    <property type="entry name" value="ISOAMYL ACETATE-HYDROLYZING ESTERASE 1"/>
    <property type="match status" value="1"/>
</dbReference>
<evidence type="ECO:0000313" key="2">
    <source>
        <dbReference type="EMBL" id="SHJ75921.1"/>
    </source>
</evidence>
<dbReference type="InterPro" id="IPR045136">
    <property type="entry name" value="Iah1-like"/>
</dbReference>
<name>A0A1M6LXN4_9FIRM</name>
<keyword evidence="3" id="KW-1185">Reference proteome</keyword>
<dbReference type="AlphaFoldDB" id="A0A1M6LXN4"/>
<dbReference type="Gene3D" id="3.40.50.1110">
    <property type="entry name" value="SGNH hydrolase"/>
    <property type="match status" value="1"/>
</dbReference>
<reference evidence="2 3" key="1">
    <citation type="submission" date="2016-11" db="EMBL/GenBank/DDBJ databases">
        <authorList>
            <person name="Jaros S."/>
            <person name="Januszkiewicz K."/>
            <person name="Wedrychowicz H."/>
        </authorList>
    </citation>
    <scope>NUCLEOTIDE SEQUENCE [LARGE SCALE GENOMIC DNA]</scope>
    <source>
        <strain evidence="2 3">DSM 14214</strain>
    </source>
</reference>
<dbReference type="SUPFAM" id="SSF52266">
    <property type="entry name" value="SGNH hydrolase"/>
    <property type="match status" value="1"/>
</dbReference>
<evidence type="ECO:0000259" key="1">
    <source>
        <dbReference type="Pfam" id="PF13472"/>
    </source>
</evidence>
<dbReference type="EMBL" id="FRAH01000005">
    <property type="protein sequence ID" value="SHJ75921.1"/>
    <property type="molecule type" value="Genomic_DNA"/>
</dbReference>
<dbReference type="InterPro" id="IPR036514">
    <property type="entry name" value="SGNH_hydro_sf"/>
</dbReference>
<dbReference type="RefSeq" id="WP_072848701.1">
    <property type="nucleotide sequence ID" value="NZ_FRAH01000005.1"/>
</dbReference>
<proteinExistence type="predicted"/>
<dbReference type="PANTHER" id="PTHR14209:SF19">
    <property type="entry name" value="ISOAMYL ACETATE-HYDROLYZING ESTERASE 1 HOMOLOG"/>
    <property type="match status" value="1"/>
</dbReference>
<dbReference type="Pfam" id="PF13472">
    <property type="entry name" value="Lipase_GDSL_2"/>
    <property type="match status" value="1"/>
</dbReference>
<sequence length="215" mass="24917">MANTEMKIVCFGDSLTYGYGVLEHIAYPYYLSKELPKAYPQYTWEIRNSGINGHTTREALARLKGSVLQHKPQIVFIWFGSNDSALNEGQYRTPYEFENNLRQIITQILSLSTGSEFHNGVPLIVLMTPPSMVDTDFYPFTTNDRLEYYGEMVKKLAAEYNLPVMDLFSVYQSIKNKADYEACFQYDGEHLSNRGYEVLYDELMKTIHEIMEKYA</sequence>